<name>A0A0A0L2X9_CUCSA</name>
<sequence>MDQKAFKTNGEGKGRHKQRSEQKIRYYKQYQVSYTGGQVANCQCVCDFLVGPTGELQDQFPWRKS</sequence>
<dbReference type="AlphaFoldDB" id="A0A0A0L2X9"/>
<keyword evidence="3" id="KW-1185">Reference proteome</keyword>
<reference evidence="2 3" key="4">
    <citation type="journal article" date="2011" name="BMC Genomics">
        <title>RNA-Seq improves annotation of protein-coding genes in the cucumber genome.</title>
        <authorList>
            <person name="Li Z."/>
            <person name="Zhang Z."/>
            <person name="Yan P."/>
            <person name="Huang S."/>
            <person name="Fei Z."/>
            <person name="Lin K."/>
        </authorList>
    </citation>
    <scope>NUCLEOTIDE SEQUENCE [LARGE SCALE GENOMIC DNA]</scope>
    <source>
        <strain evidence="3">cv. 9930</strain>
    </source>
</reference>
<proteinExistence type="predicted"/>
<reference evidence="2 3" key="3">
    <citation type="journal article" date="2010" name="BMC Genomics">
        <title>Transcriptome sequencing and comparative analysis of cucumber flowers with different sex types.</title>
        <authorList>
            <person name="Guo S."/>
            <person name="Zheng Y."/>
            <person name="Joung J.G."/>
            <person name="Liu S."/>
            <person name="Zhang Z."/>
            <person name="Crasta O.R."/>
            <person name="Sobral B.W."/>
            <person name="Xu Y."/>
            <person name="Huang S."/>
            <person name="Fei Z."/>
        </authorList>
    </citation>
    <scope>NUCLEOTIDE SEQUENCE [LARGE SCALE GENOMIC DNA]</scope>
    <source>
        <strain evidence="3">cv. 9930</strain>
    </source>
</reference>
<reference evidence="2 3" key="1">
    <citation type="journal article" date="2009" name="Nat. Genet.">
        <title>The genome of the cucumber, Cucumis sativus L.</title>
        <authorList>
            <person name="Huang S."/>
            <person name="Li R."/>
            <person name="Zhang Z."/>
            <person name="Li L."/>
            <person name="Gu X."/>
            <person name="Fan W."/>
            <person name="Lucas W.J."/>
            <person name="Wang X."/>
            <person name="Xie B."/>
            <person name="Ni P."/>
            <person name="Ren Y."/>
            <person name="Zhu H."/>
            <person name="Li J."/>
            <person name="Lin K."/>
            <person name="Jin W."/>
            <person name="Fei Z."/>
            <person name="Li G."/>
            <person name="Staub J."/>
            <person name="Kilian A."/>
            <person name="van der Vossen E.A."/>
            <person name="Wu Y."/>
            <person name="Guo J."/>
            <person name="He J."/>
            <person name="Jia Z."/>
            <person name="Ren Y."/>
            <person name="Tian G."/>
            <person name="Lu Y."/>
            <person name="Ruan J."/>
            <person name="Qian W."/>
            <person name="Wang M."/>
            <person name="Huang Q."/>
            <person name="Li B."/>
            <person name="Xuan Z."/>
            <person name="Cao J."/>
            <person name="Asan"/>
            <person name="Wu Z."/>
            <person name="Zhang J."/>
            <person name="Cai Q."/>
            <person name="Bai Y."/>
            <person name="Zhao B."/>
            <person name="Han Y."/>
            <person name="Li Y."/>
            <person name="Li X."/>
            <person name="Wang S."/>
            <person name="Shi Q."/>
            <person name="Liu S."/>
            <person name="Cho W.K."/>
            <person name="Kim J.Y."/>
            <person name="Xu Y."/>
            <person name="Heller-Uszynska K."/>
            <person name="Miao H."/>
            <person name="Cheng Z."/>
            <person name="Zhang S."/>
            <person name="Wu J."/>
            <person name="Yang Y."/>
            <person name="Kang H."/>
            <person name="Li M."/>
            <person name="Liang H."/>
            <person name="Ren X."/>
            <person name="Shi Z."/>
            <person name="Wen M."/>
            <person name="Jian M."/>
            <person name="Yang H."/>
            <person name="Zhang G."/>
            <person name="Yang Z."/>
            <person name="Chen R."/>
            <person name="Liu S."/>
            <person name="Li J."/>
            <person name="Ma L."/>
            <person name="Liu H."/>
            <person name="Zhou Y."/>
            <person name="Zhao J."/>
            <person name="Fang X."/>
            <person name="Li G."/>
            <person name="Fang L."/>
            <person name="Li Y."/>
            <person name="Liu D."/>
            <person name="Zheng H."/>
            <person name="Zhang Y."/>
            <person name="Qin N."/>
            <person name="Li Z."/>
            <person name="Yang G."/>
            <person name="Yang S."/>
            <person name="Bolund L."/>
            <person name="Kristiansen K."/>
            <person name="Zheng H."/>
            <person name="Li S."/>
            <person name="Zhang X."/>
            <person name="Yang H."/>
            <person name="Wang J."/>
            <person name="Sun R."/>
            <person name="Zhang B."/>
            <person name="Jiang S."/>
            <person name="Wang J."/>
            <person name="Du Y."/>
            <person name="Li S."/>
        </authorList>
    </citation>
    <scope>NUCLEOTIDE SEQUENCE [LARGE SCALE GENOMIC DNA]</scope>
    <source>
        <strain evidence="3">cv. 9930</strain>
    </source>
</reference>
<dbReference type="EMBL" id="CM002925">
    <property type="protein sequence ID" value="KGN54952.1"/>
    <property type="molecule type" value="Genomic_DNA"/>
</dbReference>
<evidence type="ECO:0000313" key="3">
    <source>
        <dbReference type="Proteomes" id="UP000029981"/>
    </source>
</evidence>
<dbReference type="Proteomes" id="UP000029981">
    <property type="component" value="Chromosome 4"/>
</dbReference>
<gene>
    <name evidence="2" type="ORF">Csa_4G615235</name>
</gene>
<organism evidence="2 3">
    <name type="scientific">Cucumis sativus</name>
    <name type="common">Cucumber</name>
    <dbReference type="NCBI Taxonomy" id="3659"/>
    <lineage>
        <taxon>Eukaryota</taxon>
        <taxon>Viridiplantae</taxon>
        <taxon>Streptophyta</taxon>
        <taxon>Embryophyta</taxon>
        <taxon>Tracheophyta</taxon>
        <taxon>Spermatophyta</taxon>
        <taxon>Magnoliopsida</taxon>
        <taxon>eudicotyledons</taxon>
        <taxon>Gunneridae</taxon>
        <taxon>Pentapetalae</taxon>
        <taxon>rosids</taxon>
        <taxon>fabids</taxon>
        <taxon>Cucurbitales</taxon>
        <taxon>Cucurbitaceae</taxon>
        <taxon>Benincaseae</taxon>
        <taxon>Cucumis</taxon>
    </lineage>
</organism>
<protein>
    <submittedName>
        <fullName evidence="2">Uncharacterized protein</fullName>
    </submittedName>
</protein>
<feature type="region of interest" description="Disordered" evidence="1">
    <location>
        <begin position="1"/>
        <end position="22"/>
    </location>
</feature>
<dbReference type="Gramene" id="KGN54952">
    <property type="protein sequence ID" value="KGN54952"/>
    <property type="gene ID" value="Csa_4G615235"/>
</dbReference>
<evidence type="ECO:0000313" key="2">
    <source>
        <dbReference type="EMBL" id="KGN54952.1"/>
    </source>
</evidence>
<reference evidence="2 3" key="2">
    <citation type="journal article" date="2009" name="PLoS ONE">
        <title>An integrated genetic and cytogenetic map of the cucumber genome.</title>
        <authorList>
            <person name="Ren Y."/>
            <person name="Zhang Z."/>
            <person name="Liu J."/>
            <person name="Staub J.E."/>
            <person name="Han Y."/>
            <person name="Cheng Z."/>
            <person name="Li X."/>
            <person name="Lu J."/>
            <person name="Miao H."/>
            <person name="Kang H."/>
            <person name="Xie B."/>
            <person name="Gu X."/>
            <person name="Wang X."/>
            <person name="Du Y."/>
            <person name="Jin W."/>
            <person name="Huang S."/>
        </authorList>
    </citation>
    <scope>NUCLEOTIDE SEQUENCE [LARGE SCALE GENOMIC DNA]</scope>
    <source>
        <strain evidence="3">cv. 9930</strain>
    </source>
</reference>
<accession>A0A0A0L2X9</accession>
<evidence type="ECO:0000256" key="1">
    <source>
        <dbReference type="SAM" id="MobiDB-lite"/>
    </source>
</evidence>